<dbReference type="PROSITE" id="PS00028">
    <property type="entry name" value="ZINC_FINGER_C2H2_1"/>
    <property type="match status" value="2"/>
</dbReference>
<sequence length="344" mass="38212">MELPLKLITMGTAKVGFDDGQGFGFDSQAMGFPPSSAHSFSSASSSSPYTPTSGRSTPRNAESVDFGSSFASSVDPFSFDLTPPSSASISTYFPVEWKTGDACDFFQAGIPITPSRSQLDMSGLPFHNYDNQYTPTQPFDLYPFANGLGPSPLPPTPAQVVQVKQEWGQWSNWEQAPESPISFEDLEGFEKHGMTGLVGAVGRRLFVDTAKEKTAALQMVQNDSPLRARKRARSEKLMNVPFKKEGKNENFCHYPGCDRKYKKKEHLKRHIDSAHKEAKHECSFCGRIFNRTDNRKQHLLLHSVDRKSGRVRFEKGAAEKLEAEMKQTKPRRGTKAKARAATCS</sequence>
<feature type="region of interest" description="Disordered" evidence="5">
    <location>
        <begin position="41"/>
        <end position="61"/>
    </location>
</feature>
<dbReference type="Proteomes" id="UP001172102">
    <property type="component" value="Unassembled WGS sequence"/>
</dbReference>
<dbReference type="GO" id="GO:0000978">
    <property type="term" value="F:RNA polymerase II cis-regulatory region sequence-specific DNA binding"/>
    <property type="evidence" value="ECO:0007669"/>
    <property type="project" value="TreeGrafter"/>
</dbReference>
<proteinExistence type="predicted"/>
<evidence type="ECO:0000256" key="2">
    <source>
        <dbReference type="ARBA" id="ARBA00022771"/>
    </source>
</evidence>
<organism evidence="7 8">
    <name type="scientific">Lasiosphaeris hirsuta</name>
    <dbReference type="NCBI Taxonomy" id="260670"/>
    <lineage>
        <taxon>Eukaryota</taxon>
        <taxon>Fungi</taxon>
        <taxon>Dikarya</taxon>
        <taxon>Ascomycota</taxon>
        <taxon>Pezizomycotina</taxon>
        <taxon>Sordariomycetes</taxon>
        <taxon>Sordariomycetidae</taxon>
        <taxon>Sordariales</taxon>
        <taxon>Lasiosphaeriaceae</taxon>
        <taxon>Lasiosphaeris</taxon>
    </lineage>
</organism>
<feature type="domain" description="C2H2-type" evidence="6">
    <location>
        <begin position="280"/>
        <end position="307"/>
    </location>
</feature>
<dbReference type="PANTHER" id="PTHR23235:SF120">
    <property type="entry name" value="KRUPPEL-LIKE FACTOR 15"/>
    <property type="match status" value="1"/>
</dbReference>
<protein>
    <recommendedName>
        <fullName evidence="6">C2H2-type domain-containing protein</fullName>
    </recommendedName>
</protein>
<name>A0AA40DIG8_9PEZI</name>
<dbReference type="SUPFAM" id="SSF57667">
    <property type="entry name" value="beta-beta-alpha zinc fingers"/>
    <property type="match status" value="1"/>
</dbReference>
<feature type="region of interest" description="Disordered" evidence="5">
    <location>
        <begin position="323"/>
        <end position="344"/>
    </location>
</feature>
<dbReference type="GO" id="GO:0008270">
    <property type="term" value="F:zinc ion binding"/>
    <property type="evidence" value="ECO:0007669"/>
    <property type="project" value="UniProtKB-KW"/>
</dbReference>
<dbReference type="InterPro" id="IPR036236">
    <property type="entry name" value="Znf_C2H2_sf"/>
</dbReference>
<reference evidence="7" key="1">
    <citation type="submission" date="2023-06" db="EMBL/GenBank/DDBJ databases">
        <title>Genome-scale phylogeny and comparative genomics of the fungal order Sordariales.</title>
        <authorList>
            <consortium name="Lawrence Berkeley National Laboratory"/>
            <person name="Hensen N."/>
            <person name="Bonometti L."/>
            <person name="Westerberg I."/>
            <person name="Brannstrom I.O."/>
            <person name="Guillou S."/>
            <person name="Cros-Aarteil S."/>
            <person name="Calhoun S."/>
            <person name="Haridas S."/>
            <person name="Kuo A."/>
            <person name="Mondo S."/>
            <person name="Pangilinan J."/>
            <person name="Riley R."/>
            <person name="Labutti K."/>
            <person name="Andreopoulos B."/>
            <person name="Lipzen A."/>
            <person name="Chen C."/>
            <person name="Yanf M."/>
            <person name="Daum C."/>
            <person name="Ng V."/>
            <person name="Clum A."/>
            <person name="Steindorff A."/>
            <person name="Ohm R."/>
            <person name="Martin F."/>
            <person name="Silar P."/>
            <person name="Natvig D."/>
            <person name="Lalanne C."/>
            <person name="Gautier V."/>
            <person name="Ament-Velasquez S.L."/>
            <person name="Kruys A."/>
            <person name="Hutchinson M.I."/>
            <person name="Powell A.J."/>
            <person name="Barry K."/>
            <person name="Miller A.N."/>
            <person name="Grigoriev I.V."/>
            <person name="Debuchy R."/>
            <person name="Gladieux P."/>
            <person name="Thoren M.H."/>
            <person name="Johannesson H."/>
        </authorList>
    </citation>
    <scope>NUCLEOTIDE SEQUENCE</scope>
    <source>
        <strain evidence="7">SMH4607-1</strain>
    </source>
</reference>
<keyword evidence="3" id="KW-0862">Zinc</keyword>
<keyword evidence="8" id="KW-1185">Reference proteome</keyword>
<keyword evidence="1" id="KW-0479">Metal-binding</keyword>
<evidence type="ECO:0000259" key="6">
    <source>
        <dbReference type="PROSITE" id="PS50157"/>
    </source>
</evidence>
<dbReference type="InterPro" id="IPR013087">
    <property type="entry name" value="Znf_C2H2_type"/>
</dbReference>
<evidence type="ECO:0000256" key="4">
    <source>
        <dbReference type="PROSITE-ProRule" id="PRU00042"/>
    </source>
</evidence>
<dbReference type="GO" id="GO:0000981">
    <property type="term" value="F:DNA-binding transcription factor activity, RNA polymerase II-specific"/>
    <property type="evidence" value="ECO:0007669"/>
    <property type="project" value="TreeGrafter"/>
</dbReference>
<dbReference type="AlphaFoldDB" id="A0AA40DIG8"/>
<dbReference type="PROSITE" id="PS50157">
    <property type="entry name" value="ZINC_FINGER_C2H2_2"/>
    <property type="match status" value="1"/>
</dbReference>
<dbReference type="SMART" id="SM00355">
    <property type="entry name" value="ZnF_C2H2"/>
    <property type="match status" value="2"/>
</dbReference>
<comment type="caution">
    <text evidence="7">The sequence shown here is derived from an EMBL/GenBank/DDBJ whole genome shotgun (WGS) entry which is preliminary data.</text>
</comment>
<dbReference type="PANTHER" id="PTHR23235">
    <property type="entry name" value="KRUEPPEL-LIKE TRANSCRIPTION FACTOR"/>
    <property type="match status" value="1"/>
</dbReference>
<evidence type="ECO:0000313" key="8">
    <source>
        <dbReference type="Proteomes" id="UP001172102"/>
    </source>
</evidence>
<evidence type="ECO:0000256" key="1">
    <source>
        <dbReference type="ARBA" id="ARBA00022723"/>
    </source>
</evidence>
<feature type="compositionally biased region" description="Low complexity" evidence="5">
    <location>
        <begin position="41"/>
        <end position="59"/>
    </location>
</feature>
<dbReference type="EMBL" id="JAUKUA010000007">
    <property type="protein sequence ID" value="KAK0704764.1"/>
    <property type="molecule type" value="Genomic_DNA"/>
</dbReference>
<feature type="compositionally biased region" description="Basic residues" evidence="5">
    <location>
        <begin position="328"/>
        <end position="338"/>
    </location>
</feature>
<gene>
    <name evidence="7" type="ORF">B0H67DRAFT_359667</name>
</gene>
<evidence type="ECO:0000256" key="5">
    <source>
        <dbReference type="SAM" id="MobiDB-lite"/>
    </source>
</evidence>
<accession>A0AA40DIG8</accession>
<evidence type="ECO:0000313" key="7">
    <source>
        <dbReference type="EMBL" id="KAK0704764.1"/>
    </source>
</evidence>
<dbReference type="Gene3D" id="3.30.160.60">
    <property type="entry name" value="Classic Zinc Finger"/>
    <property type="match status" value="1"/>
</dbReference>
<evidence type="ECO:0000256" key="3">
    <source>
        <dbReference type="ARBA" id="ARBA00022833"/>
    </source>
</evidence>
<keyword evidence="2 4" id="KW-0863">Zinc-finger</keyword>